<dbReference type="AlphaFoldDB" id="A0A837CFJ1"/>
<proteinExistence type="predicted"/>
<protein>
    <submittedName>
        <fullName evidence="1">Uncharacterized protein</fullName>
    </submittedName>
</protein>
<name>A0A837CFJ1_9BRAD</name>
<evidence type="ECO:0000313" key="2">
    <source>
        <dbReference type="Proteomes" id="UP000024900"/>
    </source>
</evidence>
<gene>
    <name evidence="1" type="ORF">BJA5080_01391</name>
</gene>
<evidence type="ECO:0000313" key="1">
    <source>
        <dbReference type="EMBL" id="KGJ67711.1"/>
    </source>
</evidence>
<comment type="caution">
    <text evidence="1">The sequence shown here is derived from an EMBL/GenBank/DDBJ whole genome shotgun (WGS) entry which is preliminary data.</text>
</comment>
<dbReference type="Proteomes" id="UP000024900">
    <property type="component" value="Unassembled WGS sequence"/>
</dbReference>
<sequence length="109" mass="11321">MTCQTADTPFRSRGACRPSFAPSLHPLSQEGAGKAGCRLAPAVRCAKSTRRKNRTAAYRCSQSLGLPCAVVGRLMPCSPGSRTFPLASLTLAKVADTTPVDANAASARA</sequence>
<reference evidence="1 2" key="1">
    <citation type="journal article" date="2014" name="BMC Genomics">
        <title>Comparative genomics of Bradyrhizobium japonicum CPAC 15 and Bradyrhizobium diazoefficiens CPAC 7: elite model strains for understanding symbiotic performance with soybean.</title>
        <authorList>
            <person name="Siqueira A.F."/>
            <person name="Ormeno-Orrillo E."/>
            <person name="Souza R.C."/>
            <person name="Rodrigues E.P."/>
            <person name="Almeida L.G."/>
            <person name="Barcellos F.G."/>
            <person name="Batista J.S."/>
            <person name="Nakatami A.S."/>
            <person name="Martinez-Romero E."/>
            <person name="Vasconcelos A.T."/>
            <person name="Hungria M."/>
        </authorList>
    </citation>
    <scope>NUCLEOTIDE SEQUENCE [LARGE SCALE GENOMIC DNA]</scope>
    <source>
        <strain evidence="1 2">SEMIA 5080</strain>
    </source>
</reference>
<dbReference type="EMBL" id="ADOU02000004">
    <property type="protein sequence ID" value="KGJ67711.1"/>
    <property type="molecule type" value="Genomic_DNA"/>
</dbReference>
<organism evidence="1 2">
    <name type="scientific">Bradyrhizobium diazoefficiens SEMIA 5080</name>
    <dbReference type="NCBI Taxonomy" id="754504"/>
    <lineage>
        <taxon>Bacteria</taxon>
        <taxon>Pseudomonadati</taxon>
        <taxon>Pseudomonadota</taxon>
        <taxon>Alphaproteobacteria</taxon>
        <taxon>Hyphomicrobiales</taxon>
        <taxon>Nitrobacteraceae</taxon>
        <taxon>Bradyrhizobium</taxon>
    </lineage>
</organism>
<accession>A0A837CFJ1</accession>